<reference evidence="2 3" key="1">
    <citation type="submission" date="2013-02" db="EMBL/GenBank/DDBJ databases">
        <title>The Genome Sequence of Acinetobacter sp. NIPH 899.</title>
        <authorList>
            <consortium name="The Broad Institute Genome Sequencing Platform"/>
            <consortium name="The Broad Institute Genome Sequencing Center for Infectious Disease"/>
            <person name="Cerqueira G."/>
            <person name="Feldgarden M."/>
            <person name="Courvalin P."/>
            <person name="Perichon B."/>
            <person name="Grillot-Courvalin C."/>
            <person name="Clermont D."/>
            <person name="Rocha E."/>
            <person name="Yoon E.-J."/>
            <person name="Nemec A."/>
            <person name="Walker B."/>
            <person name="Young S.K."/>
            <person name="Zeng Q."/>
            <person name="Gargeya S."/>
            <person name="Fitzgerald M."/>
            <person name="Haas B."/>
            <person name="Abouelleil A."/>
            <person name="Alvarado L."/>
            <person name="Arachchi H.M."/>
            <person name="Berlin A.M."/>
            <person name="Chapman S.B."/>
            <person name="Dewar J."/>
            <person name="Goldberg J."/>
            <person name="Griggs A."/>
            <person name="Gujja S."/>
            <person name="Hansen M."/>
            <person name="Howarth C."/>
            <person name="Imamovic A."/>
            <person name="Larimer J."/>
            <person name="McCowan C."/>
            <person name="Murphy C."/>
            <person name="Neiman D."/>
            <person name="Pearson M."/>
            <person name="Priest M."/>
            <person name="Roberts A."/>
            <person name="Saif S."/>
            <person name="Shea T."/>
            <person name="Sisk P."/>
            <person name="Sykes S."/>
            <person name="Wortman J."/>
            <person name="Nusbaum C."/>
            <person name="Birren B."/>
        </authorList>
    </citation>
    <scope>NUCLEOTIDE SEQUENCE [LARGE SCALE GENOMIC DNA]</scope>
    <source>
        <strain evidence="2 3">NIPH 899</strain>
    </source>
</reference>
<dbReference type="PANTHER" id="PTHR42877:SF5">
    <property type="entry name" value="L-ORNITHINE N(5)-MONOOXYGENASE-RELATED"/>
    <property type="match status" value="1"/>
</dbReference>
<comment type="caution">
    <text evidence="2">The sequence shown here is derived from an EMBL/GenBank/DDBJ whole genome shotgun (WGS) entry which is preliminary data.</text>
</comment>
<organism evidence="2 3">
    <name type="scientific">Acinetobacter variabilis</name>
    <dbReference type="NCBI Taxonomy" id="70346"/>
    <lineage>
        <taxon>Bacteria</taxon>
        <taxon>Pseudomonadati</taxon>
        <taxon>Pseudomonadota</taxon>
        <taxon>Gammaproteobacteria</taxon>
        <taxon>Moraxellales</taxon>
        <taxon>Moraxellaceae</taxon>
        <taxon>Acinetobacter</taxon>
    </lineage>
</organism>
<gene>
    <name evidence="2" type="ORF">F969_02296</name>
</gene>
<evidence type="ECO:0000313" key="2">
    <source>
        <dbReference type="EMBL" id="ENU98768.1"/>
    </source>
</evidence>
<evidence type="ECO:0000313" key="3">
    <source>
        <dbReference type="Proteomes" id="UP000013070"/>
    </source>
</evidence>
<dbReference type="EMBL" id="APPE01000061">
    <property type="protein sequence ID" value="ENU98768.1"/>
    <property type="molecule type" value="Genomic_DNA"/>
</dbReference>
<keyword evidence="1" id="KW-0472">Membrane</keyword>
<dbReference type="InterPro" id="IPR051209">
    <property type="entry name" value="FAD-bind_Monooxygenase_sf"/>
</dbReference>
<keyword evidence="3" id="KW-1185">Reference proteome</keyword>
<dbReference type="Proteomes" id="UP000013070">
    <property type="component" value="Unassembled WGS sequence"/>
</dbReference>
<feature type="transmembrane region" description="Helical" evidence="1">
    <location>
        <begin position="12"/>
        <end position="30"/>
    </location>
</feature>
<accession>N8WPD0</accession>
<proteinExistence type="predicted"/>
<sequence length="118" mass="13339">MLDNTRLTHTHPYTKVAIIGAGFGGIAMAIRLQQQGIHDFIILEKDSDFGGTWRDNQYPGAACDLQSHMYSLSFVPKTDWSKRYAEAPEIFSYIQDLVSDSNLRAFARLNTEVLGIHY</sequence>
<dbReference type="Pfam" id="PF13450">
    <property type="entry name" value="NAD_binding_8"/>
    <property type="match status" value="1"/>
</dbReference>
<dbReference type="InterPro" id="IPR036188">
    <property type="entry name" value="FAD/NAD-bd_sf"/>
</dbReference>
<dbReference type="AlphaFoldDB" id="N8WPD0"/>
<keyword evidence="1" id="KW-1133">Transmembrane helix</keyword>
<protein>
    <recommendedName>
        <fullName evidence="4">4-hydroxyacetophenone monooxygenase</fullName>
    </recommendedName>
</protein>
<evidence type="ECO:0008006" key="4">
    <source>
        <dbReference type="Google" id="ProtNLM"/>
    </source>
</evidence>
<evidence type="ECO:0000256" key="1">
    <source>
        <dbReference type="SAM" id="Phobius"/>
    </source>
</evidence>
<keyword evidence="1" id="KW-0812">Transmembrane</keyword>
<dbReference type="SUPFAM" id="SSF51905">
    <property type="entry name" value="FAD/NAD(P)-binding domain"/>
    <property type="match status" value="1"/>
</dbReference>
<dbReference type="eggNOG" id="COG2072">
    <property type="taxonomic scope" value="Bacteria"/>
</dbReference>
<dbReference type="PANTHER" id="PTHR42877">
    <property type="entry name" value="L-ORNITHINE N(5)-MONOOXYGENASE-RELATED"/>
    <property type="match status" value="1"/>
</dbReference>
<name>N8WPD0_9GAMM</name>
<dbReference type="Gene3D" id="3.50.50.60">
    <property type="entry name" value="FAD/NAD(P)-binding domain"/>
    <property type="match status" value="1"/>
</dbReference>
<dbReference type="HOGENOM" id="CLU_159298_0_0_6"/>
<dbReference type="PATRIC" id="fig|1217710.3.peg.2185"/>